<reference evidence="3 4" key="1">
    <citation type="submission" date="2017-09" db="EMBL/GenBank/DDBJ databases">
        <title>Depth-based differentiation of microbial function through sediment-hosted aquifers and enrichment of novel symbionts in the deep terrestrial subsurface.</title>
        <authorList>
            <person name="Probst A.J."/>
            <person name="Ladd B."/>
            <person name="Jarett J.K."/>
            <person name="Geller-Mcgrath D.E."/>
            <person name="Sieber C.M."/>
            <person name="Emerson J.B."/>
            <person name="Anantharaman K."/>
            <person name="Thomas B.C."/>
            <person name="Malmstrom R."/>
            <person name="Stieglmeier M."/>
            <person name="Klingl A."/>
            <person name="Woyke T."/>
            <person name="Ryan C.M."/>
            <person name="Banfield J.F."/>
        </authorList>
    </citation>
    <scope>NUCLEOTIDE SEQUENCE [LARGE SCALE GENOMIC DNA]</scope>
    <source>
        <strain evidence="3">CG11_big_fil_rev_8_21_14_0_20_36_8</strain>
    </source>
</reference>
<feature type="compositionally biased region" description="Low complexity" evidence="1">
    <location>
        <begin position="200"/>
        <end position="226"/>
    </location>
</feature>
<protein>
    <submittedName>
        <fullName evidence="3">Uncharacterized protein</fullName>
    </submittedName>
</protein>
<dbReference type="PRINTS" id="PR01217">
    <property type="entry name" value="PRICHEXTENSN"/>
</dbReference>
<name>A0A2M6ITI6_9BACT</name>
<feature type="transmembrane region" description="Helical" evidence="2">
    <location>
        <begin position="12"/>
        <end position="30"/>
    </location>
</feature>
<organism evidence="3 4">
    <name type="scientific">Candidatus Roizmanbacteria bacterium CG11_big_fil_rev_8_21_14_0_20_36_8</name>
    <dbReference type="NCBI Taxonomy" id="1974856"/>
    <lineage>
        <taxon>Bacteria</taxon>
        <taxon>Candidatus Roizmaniibacteriota</taxon>
    </lineage>
</organism>
<evidence type="ECO:0000313" key="4">
    <source>
        <dbReference type="Proteomes" id="UP000231056"/>
    </source>
</evidence>
<keyword evidence="2" id="KW-0812">Transmembrane</keyword>
<dbReference type="AlphaFoldDB" id="A0A2M6ITI6"/>
<evidence type="ECO:0000256" key="1">
    <source>
        <dbReference type="SAM" id="MobiDB-lite"/>
    </source>
</evidence>
<evidence type="ECO:0000313" key="3">
    <source>
        <dbReference type="EMBL" id="PIQ73170.1"/>
    </source>
</evidence>
<feature type="region of interest" description="Disordered" evidence="1">
    <location>
        <begin position="170"/>
        <end position="232"/>
    </location>
</feature>
<dbReference type="Proteomes" id="UP000231056">
    <property type="component" value="Unassembled WGS sequence"/>
</dbReference>
<evidence type="ECO:0000256" key="2">
    <source>
        <dbReference type="SAM" id="Phobius"/>
    </source>
</evidence>
<keyword evidence="2" id="KW-0472">Membrane</keyword>
<keyword evidence="2" id="KW-1133">Transmembrane helix</keyword>
<sequence length="325" mass="35699">MKVHNTYKKFMVIIMLSSLSLIVLGTSLFVQKQKNISSTQATSGCFCNDQDKCYPDGCTRKPIKSDGTIDYGRCAQAGGNAPYGQAYDTNSVEANRYFCLQQPPCCAEMFRRNDPEACCWPEKGYCYETYCTAETTVNNNCGWYWKFHDNATPNGYGCMKGESPSTMQPVFGLPAIAEGGQPTATPTPPTQPPTNPPTAVPTSKPNEPTYTPSPTSTQNNPTPTTSALRPTIAPTRSNAPAIILTPTSTPIKFRAPNIEFVSPKEIAKRVINPENIMFLNSKTEKALKLPSDIFDSIIALDNQLENYVNGIIQLSINKFNEFLGQ</sequence>
<comment type="caution">
    <text evidence="3">The sequence shown here is derived from an EMBL/GenBank/DDBJ whole genome shotgun (WGS) entry which is preliminary data.</text>
</comment>
<gene>
    <name evidence="3" type="ORF">COV58_03925</name>
</gene>
<dbReference type="EMBL" id="PCVM01000093">
    <property type="protein sequence ID" value="PIQ73170.1"/>
    <property type="molecule type" value="Genomic_DNA"/>
</dbReference>
<accession>A0A2M6ITI6</accession>
<feature type="compositionally biased region" description="Pro residues" evidence="1">
    <location>
        <begin position="185"/>
        <end position="199"/>
    </location>
</feature>
<proteinExistence type="predicted"/>